<dbReference type="EMBL" id="AJYQ02000107">
    <property type="protein sequence ID" value="OEE33125.1"/>
    <property type="molecule type" value="Genomic_DNA"/>
</dbReference>
<gene>
    <name evidence="1" type="ORF">A1QO_10615</name>
</gene>
<dbReference type="eggNOG" id="COG0223">
    <property type="taxonomic scope" value="Bacteria"/>
</dbReference>
<dbReference type="OrthoDB" id="1092294at2"/>
<accession>A0A1E5BDD9</accession>
<evidence type="ECO:0008006" key="3">
    <source>
        <dbReference type="Google" id="ProtNLM"/>
    </source>
</evidence>
<evidence type="ECO:0000313" key="2">
    <source>
        <dbReference type="Proteomes" id="UP000094741"/>
    </source>
</evidence>
<dbReference type="Proteomes" id="UP000094741">
    <property type="component" value="Unassembled WGS sequence"/>
</dbReference>
<name>A0A1E5BDD9_9VIBR</name>
<proteinExistence type="predicted"/>
<dbReference type="SUPFAM" id="SSF53328">
    <property type="entry name" value="Formyltransferase"/>
    <property type="match status" value="1"/>
</dbReference>
<dbReference type="STRING" id="1187848.A1QO_10615"/>
<reference evidence="1 2" key="1">
    <citation type="journal article" date="2012" name="Science">
        <title>Ecological populations of bacteria act as socially cohesive units of antibiotic production and resistance.</title>
        <authorList>
            <person name="Cordero O.X."/>
            <person name="Wildschutte H."/>
            <person name="Kirkup B."/>
            <person name="Proehl S."/>
            <person name="Ngo L."/>
            <person name="Hussain F."/>
            <person name="Le Roux F."/>
            <person name="Mincer T."/>
            <person name="Polz M.F."/>
        </authorList>
    </citation>
    <scope>NUCLEOTIDE SEQUENCE [LARGE SCALE GENOMIC DNA]</scope>
    <source>
        <strain evidence="1 2">ZF-129</strain>
    </source>
</reference>
<organism evidence="1 2">
    <name type="scientific">Vibrio genomosp. F10 str. ZF-129</name>
    <dbReference type="NCBI Taxonomy" id="1187848"/>
    <lineage>
        <taxon>Bacteria</taxon>
        <taxon>Pseudomonadati</taxon>
        <taxon>Pseudomonadota</taxon>
        <taxon>Gammaproteobacteria</taxon>
        <taxon>Vibrionales</taxon>
        <taxon>Vibrionaceae</taxon>
        <taxon>Vibrio</taxon>
    </lineage>
</organism>
<dbReference type="RefSeq" id="WP_017040674.1">
    <property type="nucleotide sequence ID" value="NZ_AJYQ02000107.1"/>
</dbReference>
<dbReference type="InterPro" id="IPR036477">
    <property type="entry name" value="Formyl_transf_N_sf"/>
</dbReference>
<comment type="caution">
    <text evidence="1">The sequence shown here is derived from an EMBL/GenBank/DDBJ whole genome shotgun (WGS) entry which is preliminary data.</text>
</comment>
<sequence>MNMHCSPLDVYYIGSSELGLQALAESDSFEILKVLCLKSRVTKELISLANKLGYEVILFEWHKDFRKCILQLDESVPFFIYQLDMLVPEELTLKYSFYNVHRGCLRTNRGPNPDVWPILLGHGESSISLHKINGKIDSGTYIDSFGISINPMDDSVTVKEKLERYLPKIIKSLSDFLKGTIKGTTLTGGKYYPWVTEEDFTINTRQDCIELINRKIKCQKQYFGAILIVSDYKYYVTNVMELSLNSMNKYRDGFSVLDNEVIWCSKKTLLKFTINNTAVYKPMIKRQLPIDRI</sequence>
<protein>
    <recommendedName>
        <fullName evidence="3">Formyl transferase N-terminal domain-containing protein</fullName>
    </recommendedName>
</protein>
<dbReference type="Gene3D" id="3.40.50.12230">
    <property type="match status" value="1"/>
</dbReference>
<evidence type="ECO:0000313" key="1">
    <source>
        <dbReference type="EMBL" id="OEE33125.1"/>
    </source>
</evidence>
<dbReference type="AlphaFoldDB" id="A0A1E5BDD9"/>